<reference evidence="1 2" key="1">
    <citation type="journal article" date="2017" name="MBio">
        <title>Type VI secretion-mediated competition in the bee gut microbiome.</title>
        <authorList>
            <person name="Steele M.I."/>
            <person name="Kwong W.K."/>
            <person name="Powell J.E."/>
            <person name="Whiteley M."/>
            <person name="Moran N.A."/>
        </authorList>
    </citation>
    <scope>NUCLEOTIDE SEQUENCE [LARGE SCALE GENOMIC DNA]</scope>
    <source>
        <strain evidence="1 2">HK3</strain>
    </source>
</reference>
<proteinExistence type="predicted"/>
<name>A0A855G2C7_9NEIS</name>
<dbReference type="EMBL" id="MEIU01000038">
    <property type="protein sequence ID" value="PIT61205.1"/>
    <property type="molecule type" value="Genomic_DNA"/>
</dbReference>
<protein>
    <submittedName>
        <fullName evidence="1">Uncharacterized protein</fullName>
    </submittedName>
</protein>
<dbReference type="AlphaFoldDB" id="A0A855G2C7"/>
<gene>
    <name evidence="1" type="ORF">BHC57_02125</name>
</gene>
<dbReference type="RefSeq" id="WP_100123239.1">
    <property type="nucleotide sequence ID" value="NZ_MEIU01000038.1"/>
</dbReference>
<evidence type="ECO:0000313" key="2">
    <source>
        <dbReference type="Proteomes" id="UP000230463"/>
    </source>
</evidence>
<evidence type="ECO:0000313" key="1">
    <source>
        <dbReference type="EMBL" id="PIT61205.1"/>
    </source>
</evidence>
<accession>A0A855G2C7</accession>
<sequence length="134" mass="15793">MLTTTNKKELEILSLLSLKINHLGIILQLKIFEHIGLNWLYSNVNTNVIKKMIWLRLELIDQNIRQNSSIFENDIVNIKIEDDIIFLTCSVYSNYGIDNIINYNDKFDDFNMNIFDDIFPMLSSCINEHINCYI</sequence>
<comment type="caution">
    <text evidence="1">The sequence shown here is derived from an EMBL/GenBank/DDBJ whole genome shotgun (WGS) entry which is preliminary data.</text>
</comment>
<organism evidence="1 2">
    <name type="scientific">Snodgrassella alvi</name>
    <dbReference type="NCBI Taxonomy" id="1196083"/>
    <lineage>
        <taxon>Bacteria</taxon>
        <taxon>Pseudomonadati</taxon>
        <taxon>Pseudomonadota</taxon>
        <taxon>Betaproteobacteria</taxon>
        <taxon>Neisseriales</taxon>
        <taxon>Neisseriaceae</taxon>
        <taxon>Snodgrassella</taxon>
    </lineage>
</organism>
<dbReference type="Proteomes" id="UP000230463">
    <property type="component" value="Unassembled WGS sequence"/>
</dbReference>